<gene>
    <name evidence="6" type="ORF">ACFFH4_21250</name>
</gene>
<evidence type="ECO:0000256" key="4">
    <source>
        <dbReference type="ARBA" id="ARBA00023172"/>
    </source>
</evidence>
<keyword evidence="7" id="KW-1185">Reference proteome</keyword>
<dbReference type="PROSITE" id="PS00398">
    <property type="entry name" value="RECOMBINASES_2"/>
    <property type="match status" value="1"/>
</dbReference>
<dbReference type="InterPro" id="IPR050639">
    <property type="entry name" value="SSR_resolvase"/>
</dbReference>
<evidence type="ECO:0000313" key="7">
    <source>
        <dbReference type="Proteomes" id="UP001589833"/>
    </source>
</evidence>
<comment type="caution">
    <text evidence="6">The sequence shown here is derived from an EMBL/GenBank/DDBJ whole genome shotgun (WGS) entry which is preliminary data.</text>
</comment>
<evidence type="ECO:0000313" key="6">
    <source>
        <dbReference type="EMBL" id="MFC0561449.1"/>
    </source>
</evidence>
<dbReference type="PROSITE" id="PS51736">
    <property type="entry name" value="RECOMBINASES_3"/>
    <property type="match status" value="1"/>
</dbReference>
<evidence type="ECO:0000259" key="5">
    <source>
        <dbReference type="PROSITE" id="PS51736"/>
    </source>
</evidence>
<keyword evidence="2" id="KW-0229">DNA integration</keyword>
<dbReference type="EMBL" id="JBHLTR010000060">
    <property type="protein sequence ID" value="MFC0561449.1"/>
    <property type="molecule type" value="Genomic_DNA"/>
</dbReference>
<name>A0ABV6NKY7_9BACI</name>
<evidence type="ECO:0000256" key="2">
    <source>
        <dbReference type="ARBA" id="ARBA00022908"/>
    </source>
</evidence>
<dbReference type="Gene3D" id="3.40.50.1390">
    <property type="entry name" value="Resolvase, N-terminal catalytic domain"/>
    <property type="match status" value="1"/>
</dbReference>
<dbReference type="SMART" id="SM00857">
    <property type="entry name" value="Resolvase"/>
    <property type="match status" value="1"/>
</dbReference>
<keyword evidence="3" id="KW-0238">DNA-binding</keyword>
<dbReference type="InterPro" id="IPR006118">
    <property type="entry name" value="Recombinase_CS"/>
</dbReference>
<sequence>MKKRFGYVRISSKDQNEARQIKNILNAGVNERDIYIDKQSGKNFDRPQYQALKDPSRLREGDTIVFDSITRMGRSMDDTLKEYRWFVENGINLEFIKEPMINTNSETDDVILKAIQQAVLVILTAFAEKERSDIRVRQAEGIEAAKKKGTKFGRPLKSLPEEWDELYLQWKNGQIKAIEFMEIVEMKKSTFYKKVNEYELLNPKRSS</sequence>
<dbReference type="RefSeq" id="WP_390187262.1">
    <property type="nucleotide sequence ID" value="NZ_JAQQWT010000080.1"/>
</dbReference>
<dbReference type="PANTHER" id="PTHR30461">
    <property type="entry name" value="DNA-INVERTASE FROM LAMBDOID PROPHAGE"/>
    <property type="match status" value="1"/>
</dbReference>
<organism evidence="6 7">
    <name type="scientific">Halalkalibacter alkalisediminis</name>
    <dbReference type="NCBI Taxonomy" id="935616"/>
    <lineage>
        <taxon>Bacteria</taxon>
        <taxon>Bacillati</taxon>
        <taxon>Bacillota</taxon>
        <taxon>Bacilli</taxon>
        <taxon>Bacillales</taxon>
        <taxon>Bacillaceae</taxon>
        <taxon>Halalkalibacter</taxon>
    </lineage>
</organism>
<protein>
    <submittedName>
        <fullName evidence="6">Recombinase family protein</fullName>
    </submittedName>
</protein>
<dbReference type="PANTHER" id="PTHR30461:SF26">
    <property type="entry name" value="RESOLVASE HOMOLOG YNEB"/>
    <property type="match status" value="1"/>
</dbReference>
<proteinExistence type="inferred from homology"/>
<feature type="domain" description="Resolvase/invertase-type recombinase catalytic" evidence="5">
    <location>
        <begin position="3"/>
        <end position="149"/>
    </location>
</feature>
<evidence type="ECO:0000256" key="1">
    <source>
        <dbReference type="ARBA" id="ARBA00009913"/>
    </source>
</evidence>
<evidence type="ECO:0000256" key="3">
    <source>
        <dbReference type="ARBA" id="ARBA00023125"/>
    </source>
</evidence>
<dbReference type="SUPFAM" id="SSF53041">
    <property type="entry name" value="Resolvase-like"/>
    <property type="match status" value="1"/>
</dbReference>
<dbReference type="CDD" id="cd03768">
    <property type="entry name" value="SR_ResInv"/>
    <property type="match status" value="1"/>
</dbReference>
<reference evidence="6 7" key="1">
    <citation type="submission" date="2024-09" db="EMBL/GenBank/DDBJ databases">
        <authorList>
            <person name="Sun Q."/>
            <person name="Mori K."/>
        </authorList>
    </citation>
    <scope>NUCLEOTIDE SEQUENCE [LARGE SCALE GENOMIC DNA]</scope>
    <source>
        <strain evidence="6 7">NCAIM B.02301</strain>
    </source>
</reference>
<dbReference type="Proteomes" id="UP001589833">
    <property type="component" value="Unassembled WGS sequence"/>
</dbReference>
<dbReference type="InterPro" id="IPR006119">
    <property type="entry name" value="Resolv_N"/>
</dbReference>
<keyword evidence="4" id="KW-0233">DNA recombination</keyword>
<dbReference type="InterPro" id="IPR036162">
    <property type="entry name" value="Resolvase-like_N_sf"/>
</dbReference>
<dbReference type="Pfam" id="PF00239">
    <property type="entry name" value="Resolvase"/>
    <property type="match status" value="1"/>
</dbReference>
<accession>A0ABV6NKY7</accession>
<comment type="similarity">
    <text evidence="1">Belongs to the site-specific recombinase resolvase family.</text>
</comment>